<dbReference type="SUPFAM" id="SSF56300">
    <property type="entry name" value="Metallo-dependent phosphatases"/>
    <property type="match status" value="1"/>
</dbReference>
<comment type="similarity">
    <text evidence="10">Belongs to the LpxH family.</text>
</comment>
<feature type="binding site" evidence="10">
    <location>
        <position position="9"/>
    </location>
    <ligand>
        <name>Mn(2+)</name>
        <dbReference type="ChEBI" id="CHEBI:29035"/>
        <label>1</label>
    </ligand>
</feature>
<keyword evidence="1 10" id="KW-1003">Cell membrane</keyword>
<evidence type="ECO:0000256" key="5">
    <source>
        <dbReference type="ARBA" id="ARBA00022723"/>
    </source>
</evidence>
<comment type="caution">
    <text evidence="12">The sequence shown here is derived from an EMBL/GenBank/DDBJ whole genome shotgun (WGS) entry which is preliminary data.</text>
</comment>
<dbReference type="PANTHER" id="PTHR34990:SF1">
    <property type="entry name" value="UDP-2,3-DIACYLGLUCOSAMINE HYDROLASE"/>
    <property type="match status" value="1"/>
</dbReference>
<proteinExistence type="inferred from homology"/>
<feature type="binding site" evidence="10">
    <location>
        <position position="11"/>
    </location>
    <ligand>
        <name>Mn(2+)</name>
        <dbReference type="ChEBI" id="CHEBI:29035"/>
        <label>1</label>
    </ligand>
</feature>
<evidence type="ECO:0000256" key="8">
    <source>
        <dbReference type="ARBA" id="ARBA00023136"/>
    </source>
</evidence>
<evidence type="ECO:0000313" key="13">
    <source>
        <dbReference type="Proteomes" id="UP001165678"/>
    </source>
</evidence>
<keyword evidence="13" id="KW-1185">Reference proteome</keyword>
<keyword evidence="2 10" id="KW-0444">Lipid biosynthesis</keyword>
<dbReference type="NCBIfam" id="TIGR01854">
    <property type="entry name" value="lipid_A_lpxH"/>
    <property type="match status" value="1"/>
</dbReference>
<protein>
    <recommendedName>
        <fullName evidence="10">UDP-2,3-diacylglucosamine hydrolase</fullName>
        <ecNumber evidence="10">3.6.1.54</ecNumber>
    </recommendedName>
    <alternativeName>
        <fullName evidence="10">UDP-2,3-diacylglucosamine diphosphatase</fullName>
    </alternativeName>
</protein>
<keyword evidence="7 10" id="KW-0443">Lipid metabolism</keyword>
<evidence type="ECO:0000256" key="9">
    <source>
        <dbReference type="ARBA" id="ARBA00023211"/>
    </source>
</evidence>
<reference evidence="12" key="1">
    <citation type="submission" date="2022-11" db="EMBL/GenBank/DDBJ databases">
        <title>Larsenimonas rhizosphaerae sp. nov., isolated from a tidal mudflat.</title>
        <authorList>
            <person name="Lee S.D."/>
            <person name="Kim I.S."/>
        </authorList>
    </citation>
    <scope>NUCLEOTIDE SEQUENCE</scope>
    <source>
        <strain evidence="12">GH2-1</strain>
    </source>
</reference>
<dbReference type="GO" id="GO:0030145">
    <property type="term" value="F:manganese ion binding"/>
    <property type="evidence" value="ECO:0007669"/>
    <property type="project" value="UniProtKB-UniRule"/>
</dbReference>
<dbReference type="EC" id="3.6.1.54" evidence="10"/>
<dbReference type="Gene3D" id="3.60.21.10">
    <property type="match status" value="1"/>
</dbReference>
<evidence type="ECO:0000256" key="2">
    <source>
        <dbReference type="ARBA" id="ARBA00022516"/>
    </source>
</evidence>
<comment type="catalytic activity">
    <reaction evidence="10">
        <text>UDP-2-N,3-O-bis[(3R)-3-hydroxytetradecanoyl]-alpha-D-glucosamine + H2O = 2-N,3-O-bis[(3R)-3-hydroxytetradecanoyl]-alpha-D-glucosaminyl 1-phosphate + UMP + 2 H(+)</text>
        <dbReference type="Rhea" id="RHEA:25213"/>
        <dbReference type="ChEBI" id="CHEBI:15377"/>
        <dbReference type="ChEBI" id="CHEBI:15378"/>
        <dbReference type="ChEBI" id="CHEBI:57865"/>
        <dbReference type="ChEBI" id="CHEBI:57957"/>
        <dbReference type="ChEBI" id="CHEBI:78847"/>
        <dbReference type="EC" id="3.6.1.54"/>
    </reaction>
</comment>
<evidence type="ECO:0000256" key="4">
    <source>
        <dbReference type="ARBA" id="ARBA00022556"/>
    </source>
</evidence>
<gene>
    <name evidence="10" type="primary">lpxH</name>
    <name evidence="12" type="ORF">OQ287_02240</name>
</gene>
<keyword evidence="9 10" id="KW-0464">Manganese</keyword>
<sequence>MTTTLFISDLHLQADEPDIAQGFLDYLNYRASKAHTLYILGDLFEGWIGDDACGPFENRMIDALRTLSNQGTRIFVMHGNRDFLLGQDFARMAGATLIDDPQVIHLSGQPVLLMHGDSLCTRDEDYMRFRAMARNPQWQAGILEKSVEERLALARQLRQQSGEANSNKAEDIMDVTPEEVEQIMAQHQVQTLIHGHTHRPDEHDVSLDGKTGRRLVLGDWKDNTGWELRHDDTDLILESFSLSDLPH</sequence>
<dbReference type="PANTHER" id="PTHR34990">
    <property type="entry name" value="UDP-2,3-DIACYLGLUCOSAMINE HYDROLASE-RELATED"/>
    <property type="match status" value="1"/>
</dbReference>
<accession>A0AA41ZCZ4</accession>
<feature type="binding site" evidence="10">
    <location>
        <position position="80"/>
    </location>
    <ligand>
        <name>Mn(2+)</name>
        <dbReference type="ChEBI" id="CHEBI:29035"/>
        <label>2</label>
    </ligand>
</feature>
<dbReference type="Pfam" id="PF00149">
    <property type="entry name" value="Metallophos"/>
    <property type="match status" value="1"/>
</dbReference>
<dbReference type="CDD" id="cd07398">
    <property type="entry name" value="MPP_YbbF-LpxH"/>
    <property type="match status" value="1"/>
</dbReference>
<dbReference type="GO" id="GO:0009245">
    <property type="term" value="P:lipid A biosynthetic process"/>
    <property type="evidence" value="ECO:0007669"/>
    <property type="project" value="UniProtKB-UniRule"/>
</dbReference>
<dbReference type="InterPro" id="IPR004843">
    <property type="entry name" value="Calcineurin-like_PHP"/>
</dbReference>
<dbReference type="GO" id="GO:0019897">
    <property type="term" value="C:extrinsic component of plasma membrane"/>
    <property type="evidence" value="ECO:0007669"/>
    <property type="project" value="UniProtKB-UniRule"/>
</dbReference>
<evidence type="ECO:0000256" key="7">
    <source>
        <dbReference type="ARBA" id="ARBA00023098"/>
    </source>
</evidence>
<feature type="binding site" evidence="10">
    <location>
        <position position="196"/>
    </location>
    <ligand>
        <name>substrate</name>
    </ligand>
</feature>
<keyword evidence="6 10" id="KW-0378">Hydrolase</keyword>
<dbReference type="RefSeq" id="WP_265895447.1">
    <property type="nucleotide sequence ID" value="NZ_JAPIVE010000001.1"/>
</dbReference>
<evidence type="ECO:0000256" key="1">
    <source>
        <dbReference type="ARBA" id="ARBA00022475"/>
    </source>
</evidence>
<keyword evidence="3 10" id="KW-0997">Cell inner membrane</keyword>
<dbReference type="NCBIfam" id="NF003743">
    <property type="entry name" value="PRK05340.1"/>
    <property type="match status" value="1"/>
</dbReference>
<comment type="function">
    <text evidence="10">Hydrolyzes the pyrophosphate bond of UDP-2,3-diacylglucosamine to yield 2,3-diacylglucosamine 1-phosphate (lipid X) and UMP by catalyzing the attack of water at the alpha-P atom. Involved in the biosynthesis of lipid A, a phosphorylated glycolipid that anchors the lipopolysaccharide to the outer membrane of the cell.</text>
</comment>
<feature type="binding site" evidence="10">
    <location>
        <position position="168"/>
    </location>
    <ligand>
        <name>substrate</name>
    </ligand>
</feature>
<feature type="binding site" evidence="10">
    <location>
        <position position="115"/>
    </location>
    <ligand>
        <name>Mn(2+)</name>
        <dbReference type="ChEBI" id="CHEBI:29035"/>
        <label>2</label>
    </ligand>
</feature>
<dbReference type="InterPro" id="IPR029052">
    <property type="entry name" value="Metallo-depent_PP-like"/>
</dbReference>
<feature type="binding site" evidence="10">
    <location>
        <begin position="80"/>
        <end position="81"/>
    </location>
    <ligand>
        <name>substrate</name>
    </ligand>
</feature>
<feature type="binding site" evidence="10">
    <location>
        <position position="161"/>
    </location>
    <ligand>
        <name>substrate</name>
    </ligand>
</feature>
<dbReference type="InterPro" id="IPR043461">
    <property type="entry name" value="LpxH-like"/>
</dbReference>
<dbReference type="HAMAP" id="MF_00575">
    <property type="entry name" value="LpxH"/>
    <property type="match status" value="1"/>
</dbReference>
<comment type="subcellular location">
    <subcellularLocation>
        <location evidence="10">Cell inner membrane</location>
        <topology evidence="10">Peripheral membrane protein</topology>
        <orientation evidence="10">Cytoplasmic side</orientation>
    </subcellularLocation>
</comment>
<dbReference type="InterPro" id="IPR010138">
    <property type="entry name" value="UDP-diacylglucosamine_Hdrlase"/>
</dbReference>
<feature type="binding site" evidence="10">
    <location>
        <position position="198"/>
    </location>
    <ligand>
        <name>Mn(2+)</name>
        <dbReference type="ChEBI" id="CHEBI:29035"/>
        <label>1</label>
    </ligand>
</feature>
<feature type="binding site" evidence="10">
    <location>
        <position position="42"/>
    </location>
    <ligand>
        <name>Mn(2+)</name>
        <dbReference type="ChEBI" id="CHEBI:29035"/>
        <label>1</label>
    </ligand>
</feature>
<feature type="binding site" evidence="10">
    <location>
        <position position="196"/>
    </location>
    <ligand>
        <name>Mn(2+)</name>
        <dbReference type="ChEBI" id="CHEBI:29035"/>
        <label>2</label>
    </ligand>
</feature>
<feature type="binding site" evidence="10">
    <location>
        <position position="165"/>
    </location>
    <ligand>
        <name>substrate</name>
    </ligand>
</feature>
<organism evidence="12 13">
    <name type="scientific">Larsenimonas rhizosphaerae</name>
    <dbReference type="NCBI Taxonomy" id="2944682"/>
    <lineage>
        <taxon>Bacteria</taxon>
        <taxon>Pseudomonadati</taxon>
        <taxon>Pseudomonadota</taxon>
        <taxon>Gammaproteobacteria</taxon>
        <taxon>Oceanospirillales</taxon>
        <taxon>Halomonadaceae</taxon>
        <taxon>Larsenimonas</taxon>
    </lineage>
</organism>
<comment type="pathway">
    <text evidence="10">Glycolipid biosynthesis; lipid IV(A) biosynthesis; lipid IV(A) from (3R)-3-hydroxytetradecanoyl-[acyl-carrier-protein] and UDP-N-acetyl-alpha-D-glucosamine: step 4/6.</text>
</comment>
<keyword evidence="8 10" id="KW-0472">Membrane</keyword>
<dbReference type="Proteomes" id="UP001165678">
    <property type="component" value="Unassembled WGS sequence"/>
</dbReference>
<feature type="binding site" evidence="10">
    <location>
        <position position="42"/>
    </location>
    <ligand>
        <name>Mn(2+)</name>
        <dbReference type="ChEBI" id="CHEBI:29035"/>
        <label>2</label>
    </ligand>
</feature>
<evidence type="ECO:0000259" key="11">
    <source>
        <dbReference type="Pfam" id="PF00149"/>
    </source>
</evidence>
<dbReference type="GO" id="GO:0008758">
    <property type="term" value="F:UDP-2,3-diacylglucosamine hydrolase activity"/>
    <property type="evidence" value="ECO:0007669"/>
    <property type="project" value="UniProtKB-UniRule"/>
</dbReference>
<keyword evidence="5 10" id="KW-0479">Metal-binding</keyword>
<dbReference type="GO" id="GO:0005737">
    <property type="term" value="C:cytoplasm"/>
    <property type="evidence" value="ECO:0007669"/>
    <property type="project" value="InterPro"/>
</dbReference>
<evidence type="ECO:0000256" key="6">
    <source>
        <dbReference type="ARBA" id="ARBA00022801"/>
    </source>
</evidence>
<name>A0AA41ZCZ4_9GAMM</name>
<feature type="domain" description="Calcineurin-like phosphoesterase" evidence="11">
    <location>
        <begin position="3"/>
        <end position="200"/>
    </location>
</feature>
<evidence type="ECO:0000313" key="12">
    <source>
        <dbReference type="EMBL" id="MCX2523052.1"/>
    </source>
</evidence>
<evidence type="ECO:0000256" key="10">
    <source>
        <dbReference type="HAMAP-Rule" id="MF_00575"/>
    </source>
</evidence>
<comment type="cofactor">
    <cofactor evidence="10">
        <name>Mn(2+)</name>
        <dbReference type="ChEBI" id="CHEBI:29035"/>
    </cofactor>
    <text evidence="10">Binds 2 Mn(2+) ions per subunit in a binuclear metal center.</text>
</comment>
<dbReference type="AlphaFoldDB" id="A0AA41ZCZ4"/>
<feature type="binding site" evidence="10">
    <location>
        <position position="123"/>
    </location>
    <ligand>
        <name>substrate</name>
    </ligand>
</feature>
<dbReference type="EMBL" id="JAPIVE010000001">
    <property type="protein sequence ID" value="MCX2523052.1"/>
    <property type="molecule type" value="Genomic_DNA"/>
</dbReference>
<evidence type="ECO:0000256" key="3">
    <source>
        <dbReference type="ARBA" id="ARBA00022519"/>
    </source>
</evidence>
<keyword evidence="4 10" id="KW-0441">Lipid A biosynthesis</keyword>